<reference evidence="2 3" key="1">
    <citation type="submission" date="2023-10" db="EMBL/GenBank/DDBJ databases">
        <title>Characteristics and mechanism of a salt-tolerant marine origin heterotrophic nitrifying- aerobic denitrifying bacteria Marinobacter xestospongiae HN1.</title>
        <authorList>
            <person name="Qi R."/>
        </authorList>
    </citation>
    <scope>NUCLEOTIDE SEQUENCE [LARGE SCALE GENOMIC DNA]</scope>
    <source>
        <strain evidence="2 3">HN1</strain>
    </source>
</reference>
<keyword evidence="1" id="KW-0812">Transmembrane</keyword>
<comment type="caution">
    <text evidence="2">The sequence shown here is derived from an EMBL/GenBank/DDBJ whole genome shotgun (WGS) entry which is preliminary data.</text>
</comment>
<keyword evidence="1" id="KW-1133">Transmembrane helix</keyword>
<feature type="transmembrane region" description="Helical" evidence="1">
    <location>
        <begin position="151"/>
        <end position="169"/>
    </location>
</feature>
<evidence type="ECO:0000313" key="3">
    <source>
        <dbReference type="Proteomes" id="UP001269819"/>
    </source>
</evidence>
<accession>A0ABU3W1P8</accession>
<feature type="transmembrane region" description="Helical" evidence="1">
    <location>
        <begin position="275"/>
        <end position="295"/>
    </location>
</feature>
<dbReference type="PANTHER" id="PTHR38684:SF1">
    <property type="entry name" value="PROTEIN AMPE"/>
    <property type="match status" value="1"/>
</dbReference>
<feature type="transmembrane region" description="Helical" evidence="1">
    <location>
        <begin position="190"/>
        <end position="209"/>
    </location>
</feature>
<dbReference type="PANTHER" id="PTHR38684">
    <property type="entry name" value="PROTEIN AMPE"/>
    <property type="match status" value="1"/>
</dbReference>
<keyword evidence="2" id="KW-0418">Kinase</keyword>
<dbReference type="GO" id="GO:0016301">
    <property type="term" value="F:kinase activity"/>
    <property type="evidence" value="ECO:0007669"/>
    <property type="project" value="UniProtKB-KW"/>
</dbReference>
<feature type="transmembrane region" description="Helical" evidence="1">
    <location>
        <begin position="47"/>
        <end position="64"/>
    </location>
</feature>
<protein>
    <submittedName>
        <fullName evidence="2">Histidine kinase</fullName>
    </submittedName>
</protein>
<sequence length="296" mass="32999">MPLVIFLLAYLIRRRLDIAGRLDGEQGFSQLCQRLGRQSHPPAGGSHLPGLLAVALVTLLLFYLDWMATWQGWPAVLYPLELGLLLVLMGLPGWKGRLEVYSDAWQRGDMQAAWHHIRDCLPASERGQASSPDQMHRSLCHRFMMTVFERYFLVAFWFVLGGIPLAFLARALVALRDHWPDAEARSRFSLLVEVMAWLPVRLLSLSFGVAGDLSGWLRSGRQYLGRPAVSASAVLAAGASSALTGFALDPQRFSELHPDEWLQFGGRSLKAIRDLLNRSMLVWVCLLALLVIAGVV</sequence>
<dbReference type="Proteomes" id="UP001269819">
    <property type="component" value="Unassembled WGS sequence"/>
</dbReference>
<evidence type="ECO:0000313" key="2">
    <source>
        <dbReference type="EMBL" id="MDV2080464.1"/>
    </source>
</evidence>
<dbReference type="EMBL" id="JAWIIJ010000014">
    <property type="protein sequence ID" value="MDV2080464.1"/>
    <property type="molecule type" value="Genomic_DNA"/>
</dbReference>
<keyword evidence="3" id="KW-1185">Reference proteome</keyword>
<feature type="transmembrane region" description="Helical" evidence="1">
    <location>
        <begin position="76"/>
        <end position="94"/>
    </location>
</feature>
<keyword evidence="1" id="KW-0472">Membrane</keyword>
<evidence type="ECO:0000256" key="1">
    <source>
        <dbReference type="SAM" id="Phobius"/>
    </source>
</evidence>
<dbReference type="InterPro" id="IPR052966">
    <property type="entry name" value="Beta-lactamase_Reg"/>
</dbReference>
<organism evidence="2 3">
    <name type="scientific">Marinobacter xestospongiae</name>
    <dbReference type="NCBI Taxonomy" id="994319"/>
    <lineage>
        <taxon>Bacteria</taxon>
        <taxon>Pseudomonadati</taxon>
        <taxon>Pseudomonadota</taxon>
        <taxon>Gammaproteobacteria</taxon>
        <taxon>Pseudomonadales</taxon>
        <taxon>Marinobacteraceae</taxon>
        <taxon>Marinobacter</taxon>
    </lineage>
</organism>
<gene>
    <name evidence="2" type="ORF">RYS15_17390</name>
</gene>
<name>A0ABU3W1P8_9GAMM</name>
<keyword evidence="2" id="KW-0808">Transferase</keyword>
<proteinExistence type="predicted"/>
<dbReference type="RefSeq" id="WP_316974866.1">
    <property type="nucleotide sequence ID" value="NZ_JAWIIJ010000014.1"/>
</dbReference>